<dbReference type="EMBL" id="NJET01000050">
    <property type="protein sequence ID" value="PHH63418.1"/>
    <property type="molecule type" value="Genomic_DNA"/>
</dbReference>
<comment type="caution">
    <text evidence="2">The sequence shown here is derived from an EMBL/GenBank/DDBJ whole genome shotgun (WGS) entry which is preliminary data.</text>
</comment>
<organism evidence="2 3">
    <name type="scientific">Ophiocordyceps australis</name>
    <dbReference type="NCBI Taxonomy" id="1399860"/>
    <lineage>
        <taxon>Eukaryota</taxon>
        <taxon>Fungi</taxon>
        <taxon>Dikarya</taxon>
        <taxon>Ascomycota</taxon>
        <taxon>Pezizomycotina</taxon>
        <taxon>Sordariomycetes</taxon>
        <taxon>Hypocreomycetidae</taxon>
        <taxon>Hypocreales</taxon>
        <taxon>Ophiocordycipitaceae</taxon>
        <taxon>Ophiocordyceps</taxon>
    </lineage>
</organism>
<reference evidence="2 3" key="1">
    <citation type="submission" date="2017-06" db="EMBL/GenBank/DDBJ databases">
        <title>Ant-infecting Ophiocordyceps genomes reveal a high diversity of potential behavioral manipulation genes and a possible major role for enterotoxins.</title>
        <authorList>
            <person name="De Bekker C."/>
            <person name="Evans H.C."/>
            <person name="Brachmann A."/>
            <person name="Hughes D.P."/>
        </authorList>
    </citation>
    <scope>NUCLEOTIDE SEQUENCE [LARGE SCALE GENOMIC DNA]</scope>
    <source>
        <strain evidence="2 3">Map64</strain>
    </source>
</reference>
<feature type="compositionally biased region" description="Polar residues" evidence="1">
    <location>
        <begin position="35"/>
        <end position="53"/>
    </location>
</feature>
<protein>
    <submittedName>
        <fullName evidence="2">Uncharacterized protein</fullName>
    </submittedName>
</protein>
<dbReference type="AlphaFoldDB" id="A0A2C5XI28"/>
<dbReference type="Proteomes" id="UP000226192">
    <property type="component" value="Unassembled WGS sequence"/>
</dbReference>
<name>A0A2C5XI28_9HYPO</name>
<evidence type="ECO:0000256" key="1">
    <source>
        <dbReference type="SAM" id="MobiDB-lite"/>
    </source>
</evidence>
<proteinExistence type="predicted"/>
<dbReference type="OrthoDB" id="10417245at2759"/>
<accession>A0A2C5XI28</accession>
<keyword evidence="3" id="KW-1185">Reference proteome</keyword>
<sequence>MTFCEGEGTRPACMMALDIRRRWQIKGLLSEPERSTQPTIPIGSSKNSETTPTAYNSYDTNLYRDHSKKCLVKDTAEYLEEAGEGNIQQEGQDSGDGPEIYDEDIEILGEAGPEPCKICHQPGALITRLCRNCEIAWLRARGGSQVSKSLLVALAS</sequence>
<evidence type="ECO:0000313" key="2">
    <source>
        <dbReference type="EMBL" id="PHH63418.1"/>
    </source>
</evidence>
<evidence type="ECO:0000313" key="3">
    <source>
        <dbReference type="Proteomes" id="UP000226192"/>
    </source>
</evidence>
<gene>
    <name evidence="2" type="ORF">CDD81_6019</name>
</gene>
<feature type="region of interest" description="Disordered" evidence="1">
    <location>
        <begin position="31"/>
        <end position="53"/>
    </location>
</feature>